<evidence type="ECO:0000259" key="1">
    <source>
        <dbReference type="PROSITE" id="PS51704"/>
    </source>
</evidence>
<dbReference type="SUPFAM" id="SSF51695">
    <property type="entry name" value="PLC-like phosphodiesterases"/>
    <property type="match status" value="1"/>
</dbReference>
<dbReference type="PANTHER" id="PTHR46211">
    <property type="entry name" value="GLYCEROPHOSPHORYL DIESTER PHOSPHODIESTERASE"/>
    <property type="match status" value="1"/>
</dbReference>
<dbReference type="RefSeq" id="WP_092658828.1">
    <property type="nucleotide sequence ID" value="NZ_FOCX01000005.1"/>
</dbReference>
<dbReference type="Gene3D" id="3.20.20.190">
    <property type="entry name" value="Phosphatidylinositol (PI) phosphodiesterase"/>
    <property type="match status" value="1"/>
</dbReference>
<evidence type="ECO:0000313" key="3">
    <source>
        <dbReference type="Proteomes" id="UP000198775"/>
    </source>
</evidence>
<feature type="domain" description="GP-PDE" evidence="1">
    <location>
        <begin position="1"/>
        <end position="220"/>
    </location>
</feature>
<dbReference type="InterPro" id="IPR017946">
    <property type="entry name" value="PLC-like_Pdiesterase_TIM-brl"/>
</dbReference>
<dbReference type="GO" id="GO:0008081">
    <property type="term" value="F:phosphoric diester hydrolase activity"/>
    <property type="evidence" value="ECO:0007669"/>
    <property type="project" value="InterPro"/>
</dbReference>
<name>A0A1H8JGW2_9EURY</name>
<dbReference type="CDD" id="cd08556">
    <property type="entry name" value="GDPD"/>
    <property type="match status" value="1"/>
</dbReference>
<gene>
    <name evidence="2" type="ORF">SAMN05216388_100572</name>
</gene>
<proteinExistence type="predicted"/>
<protein>
    <submittedName>
        <fullName evidence="2">Glycerophosphoryl diester phosphodiesterase</fullName>
    </submittedName>
</protein>
<sequence length="220" mass="23105">MRCIAHRGFAEVNPENTVTAVRSAAEHTDVIEIDVRRCGSGELVVIHDETVERVTDGTGRVAELSADELTALDVLESGEGVPTLPSLLESIPGGVELVFDLKEDGVAADALDAADDAGIDVLVSAFSADVLEAASEAGADRLAFLAAEGDEQGMLNVARDLGCEAIHPHWQLCVDEFVDRAHEAGLDVNAWTVPSRHDTAALAEVGVDGVIVDRPAVCDD</sequence>
<evidence type="ECO:0000313" key="2">
    <source>
        <dbReference type="EMBL" id="SEN79685.1"/>
    </source>
</evidence>
<accession>A0A1H8JGW2</accession>
<keyword evidence="3" id="KW-1185">Reference proteome</keyword>
<dbReference type="EMBL" id="FOCX01000005">
    <property type="protein sequence ID" value="SEN79685.1"/>
    <property type="molecule type" value="Genomic_DNA"/>
</dbReference>
<dbReference type="Proteomes" id="UP000198775">
    <property type="component" value="Unassembled WGS sequence"/>
</dbReference>
<dbReference type="GO" id="GO:0006629">
    <property type="term" value="P:lipid metabolic process"/>
    <property type="evidence" value="ECO:0007669"/>
    <property type="project" value="InterPro"/>
</dbReference>
<dbReference type="Pfam" id="PF03009">
    <property type="entry name" value="GDPD"/>
    <property type="match status" value="1"/>
</dbReference>
<organism evidence="2 3">
    <name type="scientific">Halorientalis persicus</name>
    <dbReference type="NCBI Taxonomy" id="1367881"/>
    <lineage>
        <taxon>Archaea</taxon>
        <taxon>Methanobacteriati</taxon>
        <taxon>Methanobacteriota</taxon>
        <taxon>Stenosarchaea group</taxon>
        <taxon>Halobacteria</taxon>
        <taxon>Halobacteriales</taxon>
        <taxon>Haloarculaceae</taxon>
        <taxon>Halorientalis</taxon>
    </lineage>
</organism>
<dbReference type="AlphaFoldDB" id="A0A1H8JGW2"/>
<dbReference type="InterPro" id="IPR030395">
    <property type="entry name" value="GP_PDE_dom"/>
</dbReference>
<reference evidence="3" key="1">
    <citation type="submission" date="2016-10" db="EMBL/GenBank/DDBJ databases">
        <authorList>
            <person name="Varghese N."/>
            <person name="Submissions S."/>
        </authorList>
    </citation>
    <scope>NUCLEOTIDE SEQUENCE [LARGE SCALE GENOMIC DNA]</scope>
    <source>
        <strain evidence="3">IBRC-M 10043</strain>
    </source>
</reference>
<dbReference type="OrthoDB" id="19020at2157"/>
<dbReference type="PANTHER" id="PTHR46211:SF14">
    <property type="entry name" value="GLYCEROPHOSPHODIESTER PHOSPHODIESTERASE"/>
    <property type="match status" value="1"/>
</dbReference>
<dbReference type="PROSITE" id="PS51704">
    <property type="entry name" value="GP_PDE"/>
    <property type="match status" value="1"/>
</dbReference>